<feature type="transmembrane region" description="Helical" evidence="10">
    <location>
        <begin position="292"/>
        <end position="315"/>
    </location>
</feature>
<dbReference type="SUPFAM" id="SSF58104">
    <property type="entry name" value="Methyl-accepting chemotaxis protein (MCP) signaling domain"/>
    <property type="match status" value="2"/>
</dbReference>
<dbReference type="PROSITE" id="PS50111">
    <property type="entry name" value="CHEMOTAXIS_TRANSDUC_2"/>
    <property type="match status" value="1"/>
</dbReference>
<dbReference type="InterPro" id="IPR033479">
    <property type="entry name" value="dCache_1"/>
</dbReference>
<dbReference type="GO" id="GO:0005886">
    <property type="term" value="C:plasma membrane"/>
    <property type="evidence" value="ECO:0007669"/>
    <property type="project" value="UniProtKB-SubCell"/>
</dbReference>
<evidence type="ECO:0000256" key="4">
    <source>
        <dbReference type="ARBA" id="ARBA00022692"/>
    </source>
</evidence>
<sequence>MEKEIKVTTKKSNSLKRPMVLGLGTAFTLSILVLMGIAYFFSRDAFKQQVMSDMITTTQQSAQVIDSQVRIIESSVTELANADILTDPAFTFEERVKFYQSRAEELGFDIFFFTDKSGMCTNLTPTADKLDVADTDYYKAAIQGEVFTTNIIEDKLTGKQVIITAAPYYIDGQIAGIFAGIKNTSFLNDLCKSFKWGKSGIIALYDTNTTTVIGHTNPEIAQSGLNILKKAKEDSSYKEVADFFETKVSKSEMGAGEYFFHGSTKFSGFFNIKDRGMTVLISIDQDEILAPLYNMIKILIIVALIALVIVDLIVYKAASLIARGIGNLEKDIKKIAQLDLISKSEKDYSKRTDEVGRIYDSIVDMRTNIAGISHTIKNATTNLATAIENITGRAQQASNITSQMASSVDEIAQGATSQAQESQTAVENVESTSQSLDTMHDSIDGLIESIRQIDAKKNEGQVSLDELLQYTNQTKASAQEVSQIINDTNQSAEQISKASEMIQSISDQTNLLALNAAIEAARAGEAGKGFAVVAEEIRKLAEQSAGFTDEIRGVIDTLKQKTASAVDTMVKVAEIVNIQDAKSQDAMQKFSEIADAITKSKSTIDSVNDASNVVSDANKNISSVIQNLSALSEENAAATQEISASTQEQASTFEQIVDETESLKELSQDLENTVNKIQV</sequence>
<comment type="subcellular location">
    <subcellularLocation>
        <location evidence="1">Cell membrane</location>
        <topology evidence="1">Multi-pass membrane protein</topology>
    </subcellularLocation>
</comment>
<feature type="transmembrane region" description="Helical" evidence="10">
    <location>
        <begin position="20"/>
        <end position="41"/>
    </location>
</feature>
<dbReference type="Pfam" id="PF02743">
    <property type="entry name" value="dCache_1"/>
    <property type="match status" value="1"/>
</dbReference>
<evidence type="ECO:0000313" key="12">
    <source>
        <dbReference type="EMBL" id="RDY20935.1"/>
    </source>
</evidence>
<dbReference type="AlphaFoldDB" id="A0A371IKB7"/>
<comment type="caution">
    <text evidence="12">The sequence shown here is derived from an EMBL/GenBank/DDBJ whole genome shotgun (WGS) entry which is preliminary data.</text>
</comment>
<dbReference type="GO" id="GO:0007165">
    <property type="term" value="P:signal transduction"/>
    <property type="evidence" value="ECO:0007669"/>
    <property type="project" value="UniProtKB-KW"/>
</dbReference>
<name>A0A371IKB7_9FIRM</name>
<keyword evidence="2" id="KW-1003">Cell membrane</keyword>
<dbReference type="RefSeq" id="WP_068913116.1">
    <property type="nucleotide sequence ID" value="NZ_MBEW02000016.1"/>
</dbReference>
<evidence type="ECO:0000256" key="1">
    <source>
        <dbReference type="ARBA" id="ARBA00004651"/>
    </source>
</evidence>
<evidence type="ECO:0000259" key="11">
    <source>
        <dbReference type="PROSITE" id="PS50111"/>
    </source>
</evidence>
<evidence type="ECO:0000256" key="3">
    <source>
        <dbReference type="ARBA" id="ARBA00022500"/>
    </source>
</evidence>
<dbReference type="InterPro" id="IPR004089">
    <property type="entry name" value="MCPsignal_dom"/>
</dbReference>
<organism evidence="12 13">
    <name type="scientific">Criibacterium bergeronii</name>
    <dbReference type="NCBI Taxonomy" id="1871336"/>
    <lineage>
        <taxon>Bacteria</taxon>
        <taxon>Bacillati</taxon>
        <taxon>Bacillota</taxon>
        <taxon>Clostridia</taxon>
        <taxon>Peptostreptococcales</taxon>
        <taxon>Filifactoraceae</taxon>
        <taxon>Criibacterium</taxon>
    </lineage>
</organism>
<dbReference type="Pfam" id="PF00015">
    <property type="entry name" value="MCPsignal"/>
    <property type="match status" value="1"/>
</dbReference>
<dbReference type="EMBL" id="MBEW02000016">
    <property type="protein sequence ID" value="RDY20935.1"/>
    <property type="molecule type" value="Genomic_DNA"/>
</dbReference>
<keyword evidence="9" id="KW-0175">Coiled coil</keyword>
<keyword evidence="3" id="KW-0145">Chemotaxis</keyword>
<feature type="domain" description="Methyl-accepting transducer" evidence="11">
    <location>
        <begin position="393"/>
        <end position="643"/>
    </location>
</feature>
<dbReference type="SMART" id="SM00283">
    <property type="entry name" value="MA"/>
    <property type="match status" value="1"/>
</dbReference>
<dbReference type="PANTHER" id="PTHR32089:SF112">
    <property type="entry name" value="LYSOZYME-LIKE PROTEIN-RELATED"/>
    <property type="match status" value="1"/>
</dbReference>
<dbReference type="PANTHER" id="PTHR32089">
    <property type="entry name" value="METHYL-ACCEPTING CHEMOTAXIS PROTEIN MCPB"/>
    <property type="match status" value="1"/>
</dbReference>
<protein>
    <submittedName>
        <fullName evidence="12">Methyl-accepting chemotaxis protein</fullName>
    </submittedName>
</protein>
<gene>
    <name evidence="12" type="ORF">BBG48_007330</name>
</gene>
<keyword evidence="4 10" id="KW-0812">Transmembrane</keyword>
<dbReference type="CDD" id="cd12914">
    <property type="entry name" value="PDC1_DGC_like"/>
    <property type="match status" value="1"/>
</dbReference>
<dbReference type="Gene3D" id="1.10.287.950">
    <property type="entry name" value="Methyl-accepting chemotaxis protein"/>
    <property type="match status" value="1"/>
</dbReference>
<evidence type="ECO:0000256" key="9">
    <source>
        <dbReference type="SAM" id="Coils"/>
    </source>
</evidence>
<feature type="coiled-coil region" evidence="9">
    <location>
        <begin position="614"/>
        <end position="676"/>
    </location>
</feature>
<evidence type="ECO:0000256" key="6">
    <source>
        <dbReference type="ARBA" id="ARBA00023136"/>
    </source>
</evidence>
<keyword evidence="5 10" id="KW-1133">Transmembrane helix</keyword>
<evidence type="ECO:0000256" key="10">
    <source>
        <dbReference type="SAM" id="Phobius"/>
    </source>
</evidence>
<dbReference type="Gene3D" id="3.30.450.20">
    <property type="entry name" value="PAS domain"/>
    <property type="match status" value="1"/>
</dbReference>
<dbReference type="GO" id="GO:0006935">
    <property type="term" value="P:chemotaxis"/>
    <property type="evidence" value="ECO:0007669"/>
    <property type="project" value="UniProtKB-KW"/>
</dbReference>
<evidence type="ECO:0000313" key="13">
    <source>
        <dbReference type="Proteomes" id="UP000093352"/>
    </source>
</evidence>
<keyword evidence="13" id="KW-1185">Reference proteome</keyword>
<proteinExistence type="predicted"/>
<dbReference type="STRING" id="1871336.BBG48_09555"/>
<keyword evidence="6 10" id="KW-0472">Membrane</keyword>
<evidence type="ECO:0000256" key="7">
    <source>
        <dbReference type="ARBA" id="ARBA00023224"/>
    </source>
</evidence>
<reference evidence="12 13" key="1">
    <citation type="journal article" date="2016" name="Genome Announc.">
        <title>Draft Genome Sequence of Criibacterium bergeronii gen. nov., sp. nov., Strain CCRI-22567T, Isolated from a Vaginal Sample from a Woman with Bacterial Vaginosis.</title>
        <authorList>
            <person name="Maheux A.F."/>
            <person name="Berube E."/>
            <person name="Boudreau D.K."/>
            <person name="Raymond F."/>
            <person name="Corbeil J."/>
            <person name="Roy P.H."/>
            <person name="Boissinot M."/>
            <person name="Omar R.F."/>
        </authorList>
    </citation>
    <scope>NUCLEOTIDE SEQUENCE [LARGE SCALE GENOMIC DNA]</scope>
    <source>
        <strain evidence="12 13">CCRI-22567</strain>
    </source>
</reference>
<evidence type="ECO:0000256" key="5">
    <source>
        <dbReference type="ARBA" id="ARBA00022989"/>
    </source>
</evidence>
<accession>A0A371IKB7</accession>
<evidence type="ECO:0000256" key="8">
    <source>
        <dbReference type="PROSITE-ProRule" id="PRU00284"/>
    </source>
</evidence>
<dbReference type="Gene3D" id="6.10.340.10">
    <property type="match status" value="1"/>
</dbReference>
<evidence type="ECO:0000256" key="2">
    <source>
        <dbReference type="ARBA" id="ARBA00022475"/>
    </source>
</evidence>
<dbReference type="Proteomes" id="UP000093352">
    <property type="component" value="Unassembled WGS sequence"/>
</dbReference>
<keyword evidence="7 8" id="KW-0807">Transducer</keyword>